<comment type="caution">
    <text evidence="3">The sequence shown here is derived from an EMBL/GenBank/DDBJ whole genome shotgun (WGS) entry which is preliminary data.</text>
</comment>
<dbReference type="Pfam" id="PF26400">
    <property type="entry name" value="DUF8098"/>
    <property type="match status" value="1"/>
</dbReference>
<feature type="domain" description="DUF8098" evidence="2">
    <location>
        <begin position="3"/>
        <end position="365"/>
    </location>
</feature>
<evidence type="ECO:0000256" key="1">
    <source>
        <dbReference type="SAM" id="MobiDB-lite"/>
    </source>
</evidence>
<protein>
    <recommendedName>
        <fullName evidence="2">DUF8098 domain-containing protein</fullName>
    </recommendedName>
</protein>
<name>A0A482Y0D7_9EURY</name>
<dbReference type="EMBL" id="SHMR01000007">
    <property type="protein sequence ID" value="RZH67186.1"/>
    <property type="molecule type" value="Genomic_DNA"/>
</dbReference>
<dbReference type="InterPro" id="IPR058411">
    <property type="entry name" value="DUF8098"/>
</dbReference>
<dbReference type="OrthoDB" id="231744at2157"/>
<dbReference type="AlphaFoldDB" id="A0A482Y0D7"/>
<feature type="region of interest" description="Disordered" evidence="1">
    <location>
        <begin position="68"/>
        <end position="127"/>
    </location>
</feature>
<evidence type="ECO:0000313" key="3">
    <source>
        <dbReference type="EMBL" id="RZH67186.1"/>
    </source>
</evidence>
<evidence type="ECO:0000313" key="4">
    <source>
        <dbReference type="Proteomes" id="UP000292704"/>
    </source>
</evidence>
<dbReference type="Proteomes" id="UP000292704">
    <property type="component" value="Unassembled WGS sequence"/>
</dbReference>
<evidence type="ECO:0000259" key="2">
    <source>
        <dbReference type="Pfam" id="PF26400"/>
    </source>
</evidence>
<proteinExistence type="predicted"/>
<accession>A0A482Y0D7</accession>
<organism evidence="3 4">
    <name type="scientific">Natrinema altunense</name>
    <dbReference type="NCBI Taxonomy" id="222984"/>
    <lineage>
        <taxon>Archaea</taxon>
        <taxon>Methanobacteriati</taxon>
        <taxon>Methanobacteriota</taxon>
        <taxon>Stenosarchaea group</taxon>
        <taxon>Halobacteria</taxon>
        <taxon>Halobacteriales</taxon>
        <taxon>Natrialbaceae</taxon>
        <taxon>Natrinema</taxon>
    </lineage>
</organism>
<feature type="compositionally biased region" description="Basic and acidic residues" evidence="1">
    <location>
        <begin position="109"/>
        <end position="118"/>
    </location>
</feature>
<reference evidence="3 4" key="1">
    <citation type="submission" date="2019-02" db="EMBL/GenBank/DDBJ databases">
        <title>Genome analysis provides insights into bioremediation potentialities and Haloocin production by Natrinema altunense strain 4.1R isolated from Chott Douz in Tunisian desert.</title>
        <authorList>
            <person name="Najjari A."/>
            <person name="Youssef N."/>
            <person name="Ben Dhia O."/>
            <person name="Ferjani R."/>
            <person name="El Hidri D."/>
            <person name="Ouzari H.I."/>
            <person name="Cherif A."/>
        </authorList>
    </citation>
    <scope>NUCLEOTIDE SEQUENCE [LARGE SCALE GENOMIC DNA]</scope>
    <source>
        <strain evidence="3 4">4.1R</strain>
    </source>
</reference>
<sequence length="381" mass="43696">MVSLDTEEELLERIDKGLKEAVEAKVGLDWSNSSRIKRQKFTNMALDHYLVDIEGEEPPVTRSWFKYGETQPLSPAGPTRLDFEQPDSPQAPIEPSISDQESEIDDQDQLDKPVDPTRTDTTPNQPIFDMTESDFINFFRDPDRHPSLENHWNLPDLKFLKIYYEEHAPDDLRDVYLANVELRIILSEAQDAVQSIYDNRHKLYTEGESTDIPNIANAEYHERAGRTAVELRLAMRRHTELFEQSISPVHACTDLIEDTLLVLQEMPQKDINRSHKQFLHQLEEFYDNVAWMLAASEMSEHTAKGPHSGLLKGVAKSNFNRIHDNYEDLIEEMKAECARKGLFPSPADFSTEQDEAAATIDEIMSLIDRPRSDPEGVSNNE</sequence>
<gene>
    <name evidence="3" type="ORF">ELS17_15680</name>
</gene>
<dbReference type="RefSeq" id="WP_130171415.1">
    <property type="nucleotide sequence ID" value="NZ_SHMR01000007.1"/>
</dbReference>